<dbReference type="AlphaFoldDB" id="A0A2S3YQG9"/>
<accession>A0A2S3YQG9</accession>
<evidence type="ECO:0000313" key="1">
    <source>
        <dbReference type="EMBL" id="POH33474.1"/>
    </source>
</evidence>
<dbReference type="Proteomes" id="UP000237511">
    <property type="component" value="Unassembled WGS sequence"/>
</dbReference>
<comment type="caution">
    <text evidence="1">The sequence shown here is derived from an EMBL/GenBank/DDBJ whole genome shotgun (WGS) entry which is preliminary data.</text>
</comment>
<sequence length="72" mass="8104">MTAFCRRCVSLWIDGELVHLEHLVLHDAGNDIRTPTHEIATASAQFQSGARLRIKVSARKSSSTWPQCWPSE</sequence>
<organism evidence="1 2">
    <name type="scientific">Sinorhizobium americanum</name>
    <dbReference type="NCBI Taxonomy" id="194963"/>
    <lineage>
        <taxon>Bacteria</taxon>
        <taxon>Pseudomonadati</taxon>
        <taxon>Pseudomonadota</taxon>
        <taxon>Alphaproteobacteria</taxon>
        <taxon>Hyphomicrobiales</taxon>
        <taxon>Rhizobiaceae</taxon>
        <taxon>Sinorhizobium/Ensifer group</taxon>
        <taxon>Sinorhizobium</taxon>
    </lineage>
</organism>
<gene>
    <name evidence="1" type="ORF">ATY31_10610</name>
</gene>
<evidence type="ECO:0000313" key="2">
    <source>
        <dbReference type="Proteomes" id="UP000237511"/>
    </source>
</evidence>
<reference evidence="1 2" key="1">
    <citation type="journal article" date="2014" name="Syst. Appl. Microbiol.">
        <title>Microsymbionts of Phaseolus vulgaris in acid and alkaline soils of Mexico.</title>
        <authorList>
            <person name="Verastegui-Valdes M.M."/>
            <person name="Zhang Y.J."/>
            <person name="Rivera-Orduna F.N."/>
            <person name="Cheng H.P."/>
            <person name="Sui X.H."/>
            <person name="Wang E.T."/>
        </authorList>
    </citation>
    <scope>NUCLEOTIDE SEQUENCE [LARGE SCALE GENOMIC DNA]</scope>
    <source>
        <strain evidence="1 2">FG01</strain>
    </source>
</reference>
<proteinExistence type="predicted"/>
<dbReference type="EMBL" id="LODU01000019">
    <property type="protein sequence ID" value="POH33474.1"/>
    <property type="molecule type" value="Genomic_DNA"/>
</dbReference>
<name>A0A2S3YQG9_9HYPH</name>
<protein>
    <submittedName>
        <fullName evidence="1">Uncharacterized protein</fullName>
    </submittedName>
</protein>